<dbReference type="GO" id="GO:0045892">
    <property type="term" value="P:negative regulation of DNA-templated transcription"/>
    <property type="evidence" value="ECO:0007669"/>
    <property type="project" value="TreeGrafter"/>
</dbReference>
<comment type="caution">
    <text evidence="6">The sequence shown here is derived from an EMBL/GenBank/DDBJ whole genome shotgun (WGS) entry which is preliminary data.</text>
</comment>
<evidence type="ECO:0000256" key="3">
    <source>
        <dbReference type="ARBA" id="ARBA00023163"/>
    </source>
</evidence>
<dbReference type="InterPro" id="IPR029016">
    <property type="entry name" value="GAF-like_dom_sf"/>
</dbReference>
<keyword evidence="1" id="KW-0805">Transcription regulation</keyword>
<evidence type="ECO:0000259" key="4">
    <source>
        <dbReference type="PROSITE" id="PS51077"/>
    </source>
</evidence>
<gene>
    <name evidence="6" type="ORF">COO20_25660</name>
</gene>
<dbReference type="InterPro" id="IPR036390">
    <property type="entry name" value="WH_DNA-bd_sf"/>
</dbReference>
<dbReference type="PANTHER" id="PTHR30136:SF39">
    <property type="entry name" value="TRANSCRIPTIONAL REGULATORY PROTEIN"/>
    <property type="match status" value="1"/>
</dbReference>
<dbReference type="Pfam" id="PF01614">
    <property type="entry name" value="IclR_C"/>
    <property type="match status" value="2"/>
</dbReference>
<dbReference type="AlphaFoldDB" id="A0A2N3KAY4"/>
<dbReference type="InterPro" id="IPR050707">
    <property type="entry name" value="HTH_MetabolicPath_Reg"/>
</dbReference>
<dbReference type="InterPro" id="IPR036388">
    <property type="entry name" value="WH-like_DNA-bd_sf"/>
</dbReference>
<dbReference type="Pfam" id="PF09339">
    <property type="entry name" value="HTH_IclR"/>
    <property type="match status" value="1"/>
</dbReference>
<reference evidence="6 7" key="1">
    <citation type="submission" date="2017-09" db="EMBL/GenBank/DDBJ databases">
        <title>Biodiversity and function of Thalassospira species in the particle-attached aromatic-hydrocarbon-degrading consortia from the surface seawater of the South China Sea.</title>
        <authorList>
            <person name="Dong C."/>
            <person name="Liu R."/>
            <person name="Shao Z."/>
        </authorList>
    </citation>
    <scope>NUCLEOTIDE SEQUENCE [LARGE SCALE GENOMIC DNA]</scope>
    <source>
        <strain evidence="6 7">CSC1P2</strain>
    </source>
</reference>
<dbReference type="SUPFAM" id="SSF46785">
    <property type="entry name" value="Winged helix' DNA-binding domain"/>
    <property type="match status" value="1"/>
</dbReference>
<name>A0A2N3KAY4_9PROT</name>
<dbReference type="PROSITE" id="PS51077">
    <property type="entry name" value="HTH_ICLR"/>
    <property type="match status" value="1"/>
</dbReference>
<evidence type="ECO:0000256" key="2">
    <source>
        <dbReference type="ARBA" id="ARBA00023125"/>
    </source>
</evidence>
<dbReference type="Gene3D" id="3.30.450.40">
    <property type="match status" value="2"/>
</dbReference>
<evidence type="ECO:0000256" key="1">
    <source>
        <dbReference type="ARBA" id="ARBA00023015"/>
    </source>
</evidence>
<proteinExistence type="predicted"/>
<sequence length="231" mass="25059">MSDEKGVDAVERALSLLDCFDGHSETLGLAELSKRTGFYKSTILRLAVSLEKFGYIRRQADGQFRLGATVWRLGSLYRRGFNLGDIIRPELKILADEIGETASFYVREGESRVCLFRSEPMRAIRHNVNEGAQFPLTAGASARVLMAWSKDSPESGNEAAIRAAGYAVSKGERDSEVAAVAVPVFWNDGAIAGAVSVSGLITRFDDALIAKCATALKEAVQRLDRGGALVR</sequence>
<dbReference type="PANTHER" id="PTHR30136">
    <property type="entry name" value="HELIX-TURN-HELIX TRANSCRIPTIONAL REGULATOR, ICLR FAMILY"/>
    <property type="match status" value="1"/>
</dbReference>
<evidence type="ECO:0000313" key="6">
    <source>
        <dbReference type="EMBL" id="PKR47719.1"/>
    </source>
</evidence>
<dbReference type="OrthoDB" id="6166718at2"/>
<dbReference type="EMBL" id="NWTK01000030">
    <property type="protein sequence ID" value="PKR47719.1"/>
    <property type="molecule type" value="Genomic_DNA"/>
</dbReference>
<keyword evidence="2" id="KW-0238">DNA-binding</keyword>
<evidence type="ECO:0000313" key="7">
    <source>
        <dbReference type="Proteomes" id="UP000233597"/>
    </source>
</evidence>
<feature type="domain" description="IclR-ED" evidence="5">
    <location>
        <begin position="69"/>
        <end position="229"/>
    </location>
</feature>
<dbReference type="PROSITE" id="PS51078">
    <property type="entry name" value="ICLR_ED"/>
    <property type="match status" value="1"/>
</dbReference>
<protein>
    <submittedName>
        <fullName evidence="6">IclR family transcriptional regulator</fullName>
    </submittedName>
</protein>
<dbReference type="Gene3D" id="1.10.10.10">
    <property type="entry name" value="Winged helix-like DNA-binding domain superfamily/Winged helix DNA-binding domain"/>
    <property type="match status" value="1"/>
</dbReference>
<evidence type="ECO:0000259" key="5">
    <source>
        <dbReference type="PROSITE" id="PS51078"/>
    </source>
</evidence>
<dbReference type="Proteomes" id="UP000233597">
    <property type="component" value="Unassembled WGS sequence"/>
</dbReference>
<dbReference type="GO" id="GO:0003677">
    <property type="term" value="F:DNA binding"/>
    <property type="evidence" value="ECO:0007669"/>
    <property type="project" value="UniProtKB-KW"/>
</dbReference>
<dbReference type="RefSeq" id="WP_101271793.1">
    <property type="nucleotide sequence ID" value="NZ_NWTK01000030.1"/>
</dbReference>
<feature type="domain" description="HTH iclR-type" evidence="4">
    <location>
        <begin position="7"/>
        <end position="68"/>
    </location>
</feature>
<organism evidence="6 7">
    <name type="scientific">Thalassospira marina</name>
    <dbReference type="NCBI Taxonomy" id="2048283"/>
    <lineage>
        <taxon>Bacteria</taxon>
        <taxon>Pseudomonadati</taxon>
        <taxon>Pseudomonadota</taxon>
        <taxon>Alphaproteobacteria</taxon>
        <taxon>Rhodospirillales</taxon>
        <taxon>Thalassospiraceae</taxon>
        <taxon>Thalassospira</taxon>
    </lineage>
</organism>
<dbReference type="InterPro" id="IPR014757">
    <property type="entry name" value="Tscrpt_reg_IclR_C"/>
</dbReference>
<accession>A0A2N3KAY4</accession>
<dbReference type="SUPFAM" id="SSF55781">
    <property type="entry name" value="GAF domain-like"/>
    <property type="match status" value="1"/>
</dbReference>
<keyword evidence="3" id="KW-0804">Transcription</keyword>
<dbReference type="GO" id="GO:0003700">
    <property type="term" value="F:DNA-binding transcription factor activity"/>
    <property type="evidence" value="ECO:0007669"/>
    <property type="project" value="TreeGrafter"/>
</dbReference>
<dbReference type="InterPro" id="IPR005471">
    <property type="entry name" value="Tscrpt_reg_IclR_N"/>
</dbReference>
<dbReference type="SMART" id="SM00346">
    <property type="entry name" value="HTH_ICLR"/>
    <property type="match status" value="1"/>
</dbReference>